<organism evidence="1 2">
    <name type="scientific">Pleurodeles waltl</name>
    <name type="common">Iberian ribbed newt</name>
    <dbReference type="NCBI Taxonomy" id="8319"/>
    <lineage>
        <taxon>Eukaryota</taxon>
        <taxon>Metazoa</taxon>
        <taxon>Chordata</taxon>
        <taxon>Craniata</taxon>
        <taxon>Vertebrata</taxon>
        <taxon>Euteleostomi</taxon>
        <taxon>Amphibia</taxon>
        <taxon>Batrachia</taxon>
        <taxon>Caudata</taxon>
        <taxon>Salamandroidea</taxon>
        <taxon>Salamandridae</taxon>
        <taxon>Pleurodelinae</taxon>
        <taxon>Pleurodeles</taxon>
    </lineage>
</organism>
<comment type="caution">
    <text evidence="1">The sequence shown here is derived from an EMBL/GenBank/DDBJ whole genome shotgun (WGS) entry which is preliminary data.</text>
</comment>
<reference evidence="1" key="1">
    <citation type="journal article" date="2022" name="bioRxiv">
        <title>Sequencing and chromosome-scale assembly of the giantPleurodeles waltlgenome.</title>
        <authorList>
            <person name="Brown T."/>
            <person name="Elewa A."/>
            <person name="Iarovenko S."/>
            <person name="Subramanian E."/>
            <person name="Araus A.J."/>
            <person name="Petzold A."/>
            <person name="Susuki M."/>
            <person name="Suzuki K.-i.T."/>
            <person name="Hayashi T."/>
            <person name="Toyoda A."/>
            <person name="Oliveira C."/>
            <person name="Osipova E."/>
            <person name="Leigh N.D."/>
            <person name="Simon A."/>
            <person name="Yun M.H."/>
        </authorList>
    </citation>
    <scope>NUCLEOTIDE SEQUENCE</scope>
    <source>
        <strain evidence="1">20211129_DDA</strain>
        <tissue evidence="1">Liver</tissue>
    </source>
</reference>
<dbReference type="AlphaFoldDB" id="A0AAV7VQB9"/>
<gene>
    <name evidence="1" type="ORF">NDU88_006682</name>
</gene>
<proteinExistence type="predicted"/>
<accession>A0AAV7VQB9</accession>
<dbReference type="Gene3D" id="3.30.70.1820">
    <property type="entry name" value="L1 transposable element, RRM domain"/>
    <property type="match status" value="1"/>
</dbReference>
<keyword evidence="2" id="KW-1185">Reference proteome</keyword>
<sequence length="133" mass="14810">MTDNLDKHVERLDAAWRQISEVEDDHTIVTMAQSNIEKTLLALPAKVEGLETRSPRNNIGVVGIAESTAIDNMERYIEELFVTLLGCKTFSGIFVVQRVHRLLAPQPSLGAPPCLVIAKLLDYRDRDAAVRKA</sequence>
<evidence type="ECO:0000313" key="2">
    <source>
        <dbReference type="Proteomes" id="UP001066276"/>
    </source>
</evidence>
<protein>
    <submittedName>
        <fullName evidence="1">Uncharacterized protein</fullName>
    </submittedName>
</protein>
<evidence type="ECO:0000313" key="1">
    <source>
        <dbReference type="EMBL" id="KAJ1202887.1"/>
    </source>
</evidence>
<name>A0AAV7VQB9_PLEWA</name>
<dbReference type="EMBL" id="JANPWB010000003">
    <property type="protein sequence ID" value="KAJ1202887.1"/>
    <property type="molecule type" value="Genomic_DNA"/>
</dbReference>
<dbReference type="Proteomes" id="UP001066276">
    <property type="component" value="Chromosome 2_1"/>
</dbReference>